<feature type="region of interest" description="Disordered" evidence="1">
    <location>
        <begin position="71"/>
        <end position="94"/>
    </location>
</feature>
<evidence type="ECO:0000256" key="2">
    <source>
        <dbReference type="SAM" id="Phobius"/>
    </source>
</evidence>
<dbReference type="OrthoDB" id="3784821at2759"/>
<keyword evidence="2" id="KW-1133">Transmembrane helix</keyword>
<feature type="compositionally biased region" description="Low complexity" evidence="1">
    <location>
        <begin position="71"/>
        <end position="81"/>
    </location>
</feature>
<name>A0A381L7S9_BLUGR</name>
<keyword evidence="2" id="KW-0472">Membrane</keyword>
<feature type="transmembrane region" description="Helical" evidence="2">
    <location>
        <begin position="101"/>
        <end position="119"/>
    </location>
</feature>
<gene>
    <name evidence="3" type="ORF">BGT96224V2_LOCUS2759</name>
</gene>
<feature type="non-terminal residue" evidence="3">
    <location>
        <position position="143"/>
    </location>
</feature>
<protein>
    <submittedName>
        <fullName evidence="3">BgtA-20406</fullName>
    </submittedName>
</protein>
<proteinExistence type="predicted"/>
<dbReference type="EMBL" id="UIGY01000052">
    <property type="protein sequence ID" value="SUZ09572.1"/>
    <property type="molecule type" value="Genomic_DNA"/>
</dbReference>
<dbReference type="AlphaFoldDB" id="A0A381L7S9"/>
<sequence length="143" mass="15921">MLEMSSPNLNASAAMSRHSTRLMEPALRKDLKIVSLLQINVSRQASSCSNYPSLSKVARIELRAQSIRAASTSQEIQSNSSSRREYPKPLPPNYKSTLRRVTTAIVALPIAIVTSWVLYQRLVLGKERKVLVSKEPPSTDNDK</sequence>
<evidence type="ECO:0000256" key="1">
    <source>
        <dbReference type="SAM" id="MobiDB-lite"/>
    </source>
</evidence>
<accession>A0A381L7S9</accession>
<keyword evidence="2" id="KW-0812">Transmembrane</keyword>
<reference evidence="3" key="1">
    <citation type="submission" date="2018-07" db="EMBL/GenBank/DDBJ databases">
        <authorList>
            <person name="Quirk P.G."/>
            <person name="Krulwich T.A."/>
        </authorList>
    </citation>
    <scope>NUCLEOTIDE SEQUENCE</scope>
    <source>
        <strain evidence="3">96224</strain>
    </source>
</reference>
<organism evidence="3">
    <name type="scientific">Blumeria graminis f. sp. tritici 96224</name>
    <dbReference type="NCBI Taxonomy" id="1268274"/>
    <lineage>
        <taxon>Eukaryota</taxon>
        <taxon>Fungi</taxon>
        <taxon>Dikarya</taxon>
        <taxon>Ascomycota</taxon>
        <taxon>Pezizomycotina</taxon>
        <taxon>Leotiomycetes</taxon>
        <taxon>Erysiphales</taxon>
        <taxon>Erysiphaceae</taxon>
        <taxon>Blumeria</taxon>
    </lineage>
</organism>
<evidence type="ECO:0000313" key="3">
    <source>
        <dbReference type="EMBL" id="SUZ09572.1"/>
    </source>
</evidence>